<reference evidence="7 8" key="1">
    <citation type="journal article" date="2014" name="PLoS Genet.">
        <title>Phylogenetically driven sequencing of extremely halophilic archaea reveals strategies for static and dynamic osmo-response.</title>
        <authorList>
            <person name="Becker E.A."/>
            <person name="Seitzer P.M."/>
            <person name="Tritt A."/>
            <person name="Larsen D."/>
            <person name="Krusor M."/>
            <person name="Yao A.I."/>
            <person name="Wu D."/>
            <person name="Madern D."/>
            <person name="Eisen J.A."/>
            <person name="Darling A.E."/>
            <person name="Facciotti M.T."/>
        </authorList>
    </citation>
    <scope>NUCLEOTIDE SEQUENCE [LARGE SCALE GENOMIC DNA]</scope>
    <source>
        <strain evidence="7 8">DSM 12281</strain>
    </source>
</reference>
<feature type="binding site" evidence="5">
    <location>
        <position position="96"/>
    </location>
    <ligand>
        <name>Mg(2+)</name>
        <dbReference type="ChEBI" id="CHEBI:18420"/>
    </ligand>
</feature>
<dbReference type="GO" id="GO:0090729">
    <property type="term" value="F:toxin activity"/>
    <property type="evidence" value="ECO:0007669"/>
    <property type="project" value="UniProtKB-KW"/>
</dbReference>
<dbReference type="GO" id="GO:0004540">
    <property type="term" value="F:RNA nuclease activity"/>
    <property type="evidence" value="ECO:0007669"/>
    <property type="project" value="InterPro"/>
</dbReference>
<dbReference type="RefSeq" id="WP_006826733.1">
    <property type="nucleotide sequence ID" value="NZ_AOIL01000051.1"/>
</dbReference>
<keyword evidence="4 5" id="KW-0378">Hydrolase</keyword>
<dbReference type="SUPFAM" id="SSF88723">
    <property type="entry name" value="PIN domain-like"/>
    <property type="match status" value="1"/>
</dbReference>
<evidence type="ECO:0000256" key="1">
    <source>
        <dbReference type="ARBA" id="ARBA00022649"/>
    </source>
</evidence>
<dbReference type="Proteomes" id="UP000011648">
    <property type="component" value="Unassembled WGS sequence"/>
</dbReference>
<dbReference type="Pfam" id="PF01850">
    <property type="entry name" value="PIN"/>
    <property type="match status" value="1"/>
</dbReference>
<dbReference type="GO" id="GO:0000287">
    <property type="term" value="F:magnesium ion binding"/>
    <property type="evidence" value="ECO:0007669"/>
    <property type="project" value="UniProtKB-UniRule"/>
</dbReference>
<evidence type="ECO:0000256" key="5">
    <source>
        <dbReference type="HAMAP-Rule" id="MF_00265"/>
    </source>
</evidence>
<sequence length="129" mass="14461">MKFFLDTNVIVAAVTKDTERSDTAVRALNEFDETYTSVLNLMELRTVLTKKKKIERDRVDQIEQRISSRATVTFPDASDMVAANQLQEETLLYPMDAIVLAAANAIDATLVSFDGELREHGAKQPQEIV</sequence>
<gene>
    <name evidence="5" type="primary">vapC</name>
    <name evidence="7" type="ORF">C484_15332</name>
</gene>
<keyword evidence="8" id="KW-1185">Reference proteome</keyword>
<organism evidence="7 8">
    <name type="scientific">Natrialba taiwanensis DSM 12281</name>
    <dbReference type="NCBI Taxonomy" id="1230458"/>
    <lineage>
        <taxon>Archaea</taxon>
        <taxon>Methanobacteriati</taxon>
        <taxon>Methanobacteriota</taxon>
        <taxon>Stenosarchaea group</taxon>
        <taxon>Halobacteria</taxon>
        <taxon>Halobacteriales</taxon>
        <taxon>Natrialbaceae</taxon>
        <taxon>Natrialba</taxon>
    </lineage>
</organism>
<dbReference type="InterPro" id="IPR002716">
    <property type="entry name" value="PIN_dom"/>
</dbReference>
<comment type="function">
    <text evidence="5">Toxic component of a toxin-antitoxin (TA) system. An RNase.</text>
</comment>
<keyword evidence="5" id="KW-0800">Toxin</keyword>
<evidence type="ECO:0000256" key="4">
    <source>
        <dbReference type="ARBA" id="ARBA00022801"/>
    </source>
</evidence>
<evidence type="ECO:0000259" key="6">
    <source>
        <dbReference type="SMART" id="SM00670"/>
    </source>
</evidence>
<evidence type="ECO:0000313" key="7">
    <source>
        <dbReference type="EMBL" id="ELY88298.1"/>
    </source>
</evidence>
<evidence type="ECO:0000313" key="8">
    <source>
        <dbReference type="Proteomes" id="UP000011648"/>
    </source>
</evidence>
<keyword evidence="2 5" id="KW-0540">Nuclease</keyword>
<feature type="binding site" evidence="5">
    <location>
        <position position="6"/>
    </location>
    <ligand>
        <name>Mg(2+)</name>
        <dbReference type="ChEBI" id="CHEBI:18420"/>
    </ligand>
</feature>
<comment type="caution">
    <text evidence="7">The sequence shown here is derived from an EMBL/GenBank/DDBJ whole genome shotgun (WGS) entry which is preliminary data.</text>
</comment>
<evidence type="ECO:0000256" key="2">
    <source>
        <dbReference type="ARBA" id="ARBA00022722"/>
    </source>
</evidence>
<dbReference type="EMBL" id="AOIL01000051">
    <property type="protein sequence ID" value="ELY88298.1"/>
    <property type="molecule type" value="Genomic_DNA"/>
</dbReference>
<keyword evidence="3 5" id="KW-0479">Metal-binding</keyword>
<dbReference type="EC" id="3.1.-.-" evidence="5"/>
<dbReference type="SMART" id="SM00670">
    <property type="entry name" value="PINc"/>
    <property type="match status" value="1"/>
</dbReference>
<proteinExistence type="inferred from homology"/>
<keyword evidence="1 5" id="KW-1277">Toxin-antitoxin system</keyword>
<dbReference type="GO" id="GO:0016787">
    <property type="term" value="F:hydrolase activity"/>
    <property type="evidence" value="ECO:0007669"/>
    <property type="project" value="UniProtKB-KW"/>
</dbReference>
<name>L9ZSY2_9EURY</name>
<dbReference type="PATRIC" id="fig|1230458.4.peg.3101"/>
<comment type="cofactor">
    <cofactor evidence="5">
        <name>Mg(2+)</name>
        <dbReference type="ChEBI" id="CHEBI:18420"/>
    </cofactor>
</comment>
<dbReference type="OrthoDB" id="40200at2157"/>
<comment type="similarity">
    <text evidence="5">Belongs to the PINc/VapC protein family.</text>
</comment>
<dbReference type="Gene3D" id="3.40.50.1010">
    <property type="entry name" value="5'-nuclease"/>
    <property type="match status" value="1"/>
</dbReference>
<dbReference type="HAMAP" id="MF_00265">
    <property type="entry name" value="VapC_Nob1"/>
    <property type="match status" value="1"/>
</dbReference>
<dbReference type="InterPro" id="IPR029060">
    <property type="entry name" value="PIN-like_dom_sf"/>
</dbReference>
<keyword evidence="5" id="KW-0460">Magnesium</keyword>
<accession>L9ZSY2</accession>
<dbReference type="PANTHER" id="PTHR39664">
    <property type="match status" value="1"/>
</dbReference>
<feature type="domain" description="PIN" evidence="6">
    <location>
        <begin position="1"/>
        <end position="119"/>
    </location>
</feature>
<protein>
    <recommendedName>
        <fullName evidence="5">Ribonuclease VapC</fullName>
        <shortName evidence="5">RNase VapC</shortName>
        <ecNumber evidence="5">3.1.-.-</ecNumber>
    </recommendedName>
    <alternativeName>
        <fullName evidence="5">Putative toxin VapC</fullName>
    </alternativeName>
</protein>
<dbReference type="AlphaFoldDB" id="L9ZSY2"/>
<evidence type="ECO:0000256" key="3">
    <source>
        <dbReference type="ARBA" id="ARBA00022723"/>
    </source>
</evidence>
<dbReference type="InterPro" id="IPR022907">
    <property type="entry name" value="VapC_family"/>
</dbReference>
<dbReference type="PANTHER" id="PTHR39664:SF2">
    <property type="entry name" value="NUCLEIC ACID-BINDING PROTEIN, CONTAINING PIN DOMAIN-RELATED"/>
    <property type="match status" value="1"/>
</dbReference>